<evidence type="ECO:0000256" key="1">
    <source>
        <dbReference type="SAM" id="MobiDB-lite"/>
    </source>
</evidence>
<feature type="compositionally biased region" description="Polar residues" evidence="1">
    <location>
        <begin position="1"/>
        <end position="11"/>
    </location>
</feature>
<evidence type="ECO:0000313" key="2">
    <source>
        <dbReference type="EMBL" id="MCZ4222906.1"/>
    </source>
</evidence>
<organism evidence="2 3">
    <name type="scientific">Pedobacter rhodius</name>
    <dbReference type="NCBI Taxonomy" id="3004098"/>
    <lineage>
        <taxon>Bacteria</taxon>
        <taxon>Pseudomonadati</taxon>
        <taxon>Bacteroidota</taxon>
        <taxon>Sphingobacteriia</taxon>
        <taxon>Sphingobacteriales</taxon>
        <taxon>Sphingobacteriaceae</taxon>
        <taxon>Pedobacter</taxon>
    </lineage>
</organism>
<evidence type="ECO:0000313" key="3">
    <source>
        <dbReference type="Proteomes" id="UP001144341"/>
    </source>
</evidence>
<dbReference type="RefSeq" id="WP_269414708.1">
    <property type="nucleotide sequence ID" value="NZ_JAPWGL010000002.1"/>
</dbReference>
<gene>
    <name evidence="2" type="ORF">O0931_06305</name>
</gene>
<protein>
    <submittedName>
        <fullName evidence="2">Uncharacterized protein</fullName>
    </submittedName>
</protein>
<name>A0ABT4KVF6_9SPHI</name>
<comment type="caution">
    <text evidence="2">The sequence shown here is derived from an EMBL/GenBank/DDBJ whole genome shotgun (WGS) entry which is preliminary data.</text>
</comment>
<accession>A0ABT4KVF6</accession>
<keyword evidence="3" id="KW-1185">Reference proteome</keyword>
<dbReference type="Proteomes" id="UP001144341">
    <property type="component" value="Unassembled WGS sequence"/>
</dbReference>
<sequence>MTDKNISQSVETSDHRNALEKGVEVFQTSGDRSFQKFDPDC</sequence>
<proteinExistence type="predicted"/>
<feature type="compositionally biased region" description="Basic and acidic residues" evidence="1">
    <location>
        <begin position="12"/>
        <end position="21"/>
    </location>
</feature>
<reference evidence="2" key="1">
    <citation type="submission" date="2022-12" db="EMBL/GenBank/DDBJ databases">
        <title>Genome sequence of SJ11.</title>
        <authorList>
            <person name="Woo H."/>
        </authorList>
    </citation>
    <scope>NUCLEOTIDE SEQUENCE</scope>
    <source>
        <strain evidence="2">SJ11</strain>
    </source>
</reference>
<feature type="region of interest" description="Disordered" evidence="1">
    <location>
        <begin position="1"/>
        <end position="21"/>
    </location>
</feature>
<dbReference type="EMBL" id="JAPWGL010000002">
    <property type="protein sequence ID" value="MCZ4222906.1"/>
    <property type="molecule type" value="Genomic_DNA"/>
</dbReference>